<comment type="caution">
    <text evidence="2">The sequence shown here is derived from an EMBL/GenBank/DDBJ whole genome shotgun (WGS) entry which is preliminary data.</text>
</comment>
<dbReference type="SUPFAM" id="SSF53335">
    <property type="entry name" value="S-adenosyl-L-methionine-dependent methyltransferases"/>
    <property type="match status" value="1"/>
</dbReference>
<accession>A0ABT8IRM3</accession>
<organism evidence="2 3">
    <name type="scientific">Polycladomyces subterraneus</name>
    <dbReference type="NCBI Taxonomy" id="1016997"/>
    <lineage>
        <taxon>Bacteria</taxon>
        <taxon>Bacillati</taxon>
        <taxon>Bacillota</taxon>
        <taxon>Bacilli</taxon>
        <taxon>Bacillales</taxon>
        <taxon>Thermoactinomycetaceae</taxon>
        <taxon>Polycladomyces</taxon>
    </lineage>
</organism>
<dbReference type="PANTHER" id="PTHR43591:SF110">
    <property type="entry name" value="RHODANESE DOMAIN-CONTAINING PROTEIN"/>
    <property type="match status" value="1"/>
</dbReference>
<feature type="domain" description="Methyltransferase" evidence="1">
    <location>
        <begin position="44"/>
        <end position="138"/>
    </location>
</feature>
<evidence type="ECO:0000313" key="2">
    <source>
        <dbReference type="EMBL" id="MDN4595461.1"/>
    </source>
</evidence>
<dbReference type="RefSeq" id="WP_301240606.1">
    <property type="nucleotide sequence ID" value="NZ_JANRHH010000055.1"/>
</dbReference>
<dbReference type="Proteomes" id="UP001174196">
    <property type="component" value="Unassembled WGS sequence"/>
</dbReference>
<reference evidence="2" key="1">
    <citation type="submission" date="2022-08" db="EMBL/GenBank/DDBJ databases">
        <title>Polycladomyces zharkentsis sp. nov., a novel thermophilic CMC and starch-degrading bacterium isolated from a geothermal spring in Kazakhstan.</title>
        <authorList>
            <person name="Mashzhan A."/>
            <person name="Kistaubaeva A."/>
            <person name="Javier-Lopez R."/>
            <person name="Birkeland N.-K."/>
        </authorList>
    </citation>
    <scope>NUCLEOTIDE SEQUENCE</scope>
    <source>
        <strain evidence="2">KSR 13</strain>
    </source>
</reference>
<dbReference type="Gene3D" id="2.20.25.110">
    <property type="entry name" value="S-adenosyl-L-methionine-dependent methyltransferases"/>
    <property type="match status" value="1"/>
</dbReference>
<keyword evidence="2" id="KW-0808">Transferase</keyword>
<protein>
    <submittedName>
        <fullName evidence="2">Class I SAM-dependent methyltransferase</fullName>
    </submittedName>
</protein>
<dbReference type="Pfam" id="PF13649">
    <property type="entry name" value="Methyltransf_25"/>
    <property type="match status" value="1"/>
</dbReference>
<keyword evidence="3" id="KW-1185">Reference proteome</keyword>
<gene>
    <name evidence="2" type="ORF">NWF35_16505</name>
</gene>
<evidence type="ECO:0000259" key="1">
    <source>
        <dbReference type="Pfam" id="PF13649"/>
    </source>
</evidence>
<dbReference type="GO" id="GO:0032259">
    <property type="term" value="P:methylation"/>
    <property type="evidence" value="ECO:0007669"/>
    <property type="project" value="UniProtKB-KW"/>
</dbReference>
<dbReference type="EMBL" id="JANRHH010000055">
    <property type="protein sequence ID" value="MDN4595461.1"/>
    <property type="molecule type" value="Genomic_DNA"/>
</dbReference>
<keyword evidence="2" id="KW-0489">Methyltransferase</keyword>
<dbReference type="Gene3D" id="3.40.50.150">
    <property type="entry name" value="Vaccinia Virus protein VP39"/>
    <property type="match status" value="1"/>
</dbReference>
<sequence>MSQWYEESFGEDYLLVYRHRSKASAQKEVRAITRWLDLKPGQRVLDLCCGTGRHSIALAEEGLHVTGIDLSETLLKRARKDSAGRNIRYVRGDMRELPFEDGSFDVVVNLFTSFGYFETDADNQKVLHEIARVLRSSGAFLIDFLNRQSVQSRLVPVSEREQNGLHIREERRIDGDFVRKTIAITAPDGNRRQYHERVKMYTYEQMRDMLAQSGLRLEDAKGDFEGNPYTPESPRMILMGRGSR</sequence>
<dbReference type="InterPro" id="IPR029063">
    <property type="entry name" value="SAM-dependent_MTases_sf"/>
</dbReference>
<dbReference type="InterPro" id="IPR041698">
    <property type="entry name" value="Methyltransf_25"/>
</dbReference>
<dbReference type="GO" id="GO:0008168">
    <property type="term" value="F:methyltransferase activity"/>
    <property type="evidence" value="ECO:0007669"/>
    <property type="project" value="UniProtKB-KW"/>
</dbReference>
<dbReference type="PANTHER" id="PTHR43591">
    <property type="entry name" value="METHYLTRANSFERASE"/>
    <property type="match status" value="1"/>
</dbReference>
<proteinExistence type="predicted"/>
<dbReference type="CDD" id="cd02440">
    <property type="entry name" value="AdoMet_MTases"/>
    <property type="match status" value="1"/>
</dbReference>
<name>A0ABT8IRM3_9BACL</name>
<evidence type="ECO:0000313" key="3">
    <source>
        <dbReference type="Proteomes" id="UP001174196"/>
    </source>
</evidence>